<evidence type="ECO:0000313" key="3">
    <source>
        <dbReference type="Proteomes" id="UP000828251"/>
    </source>
</evidence>
<dbReference type="Proteomes" id="UP000828251">
    <property type="component" value="Unassembled WGS sequence"/>
</dbReference>
<name>A0A9D3ZTS1_9ROSI</name>
<reference evidence="2 3" key="1">
    <citation type="journal article" date="2021" name="Plant Biotechnol. J.">
        <title>Multi-omics assisted identification of the key and species-specific regulatory components of drought-tolerant mechanisms in Gossypium stocksii.</title>
        <authorList>
            <person name="Yu D."/>
            <person name="Ke L."/>
            <person name="Zhang D."/>
            <person name="Wu Y."/>
            <person name="Sun Y."/>
            <person name="Mei J."/>
            <person name="Sun J."/>
            <person name="Sun Y."/>
        </authorList>
    </citation>
    <scope>NUCLEOTIDE SEQUENCE [LARGE SCALE GENOMIC DNA]</scope>
    <source>
        <strain evidence="3">cv. E1</strain>
        <tissue evidence="2">Leaf</tissue>
    </source>
</reference>
<evidence type="ECO:0000256" key="1">
    <source>
        <dbReference type="SAM" id="Phobius"/>
    </source>
</evidence>
<feature type="transmembrane region" description="Helical" evidence="1">
    <location>
        <begin position="92"/>
        <end position="113"/>
    </location>
</feature>
<gene>
    <name evidence="2" type="ORF">J1N35_030034</name>
</gene>
<accession>A0A9D3ZTS1</accession>
<keyword evidence="1" id="KW-0812">Transmembrane</keyword>
<organism evidence="2 3">
    <name type="scientific">Gossypium stocksii</name>
    <dbReference type="NCBI Taxonomy" id="47602"/>
    <lineage>
        <taxon>Eukaryota</taxon>
        <taxon>Viridiplantae</taxon>
        <taxon>Streptophyta</taxon>
        <taxon>Embryophyta</taxon>
        <taxon>Tracheophyta</taxon>
        <taxon>Spermatophyta</taxon>
        <taxon>Magnoliopsida</taxon>
        <taxon>eudicotyledons</taxon>
        <taxon>Gunneridae</taxon>
        <taxon>Pentapetalae</taxon>
        <taxon>rosids</taxon>
        <taxon>malvids</taxon>
        <taxon>Malvales</taxon>
        <taxon>Malvaceae</taxon>
        <taxon>Malvoideae</taxon>
        <taxon>Gossypium</taxon>
    </lineage>
</organism>
<keyword evidence="1" id="KW-1133">Transmembrane helix</keyword>
<dbReference type="AlphaFoldDB" id="A0A9D3ZTS1"/>
<dbReference type="PANTHER" id="PTHR11439">
    <property type="entry name" value="GAG-POL-RELATED RETROTRANSPOSON"/>
    <property type="match status" value="1"/>
</dbReference>
<protein>
    <submittedName>
        <fullName evidence="2">Uncharacterized protein</fullName>
    </submittedName>
</protein>
<comment type="caution">
    <text evidence="2">The sequence shown here is derived from an EMBL/GenBank/DDBJ whole genome shotgun (WGS) entry which is preliminary data.</text>
</comment>
<dbReference type="PANTHER" id="PTHR11439:SF455">
    <property type="entry name" value="RLK (RECEPTOR-LIKE PROTEIN KINASE) 8, PUTATIVE-RELATED"/>
    <property type="match status" value="1"/>
</dbReference>
<sequence>MGRSDATPCLAPMATSPIFTATDGDPHLDATAYGSVVGALQHICIKRSDIHYCVNKLYQFIHLSLDKHWKTLKRVLRYSIMGCCSSHQRNSVLWVTPIPIGGVAWMIAVLLPIMCPPWRQSY</sequence>
<proteinExistence type="predicted"/>
<dbReference type="EMBL" id="JAIQCV010000009">
    <property type="protein sequence ID" value="KAH1065047.1"/>
    <property type="molecule type" value="Genomic_DNA"/>
</dbReference>
<keyword evidence="3" id="KW-1185">Reference proteome</keyword>
<keyword evidence="1" id="KW-0472">Membrane</keyword>
<evidence type="ECO:0000313" key="2">
    <source>
        <dbReference type="EMBL" id="KAH1065047.1"/>
    </source>
</evidence>